<organism evidence="1 2">
    <name type="scientific">Neocallimastix californiae</name>
    <dbReference type="NCBI Taxonomy" id="1754190"/>
    <lineage>
        <taxon>Eukaryota</taxon>
        <taxon>Fungi</taxon>
        <taxon>Fungi incertae sedis</taxon>
        <taxon>Chytridiomycota</taxon>
        <taxon>Chytridiomycota incertae sedis</taxon>
        <taxon>Neocallimastigomycetes</taxon>
        <taxon>Neocallimastigales</taxon>
        <taxon>Neocallimastigaceae</taxon>
        <taxon>Neocallimastix</taxon>
    </lineage>
</organism>
<comment type="caution">
    <text evidence="1">The sequence shown here is derived from an EMBL/GenBank/DDBJ whole genome shotgun (WGS) entry which is preliminary data.</text>
</comment>
<evidence type="ECO:0000313" key="2">
    <source>
        <dbReference type="Proteomes" id="UP000193920"/>
    </source>
</evidence>
<protein>
    <submittedName>
        <fullName evidence="1">Uncharacterized protein</fullName>
    </submittedName>
</protein>
<accession>A0A1Y2BVC7</accession>
<sequence>MVTQFFEKSLQTNEVNIHTYENITSINLHNDDDYIYNDDKNKVLSKEKVLKIKDKYYLSFFFCKDDICVESDYGYSNDYIEIPDKNGNVTKYSCNTCSYDEIKNNE</sequence>
<reference evidence="1 2" key="1">
    <citation type="submission" date="2016-08" db="EMBL/GenBank/DDBJ databases">
        <title>A Parts List for Fungal Cellulosomes Revealed by Comparative Genomics.</title>
        <authorList>
            <consortium name="DOE Joint Genome Institute"/>
            <person name="Haitjema C.H."/>
            <person name="Gilmore S.P."/>
            <person name="Henske J.K."/>
            <person name="Solomon K.V."/>
            <person name="De Groot R."/>
            <person name="Kuo A."/>
            <person name="Mondo S.J."/>
            <person name="Salamov A.A."/>
            <person name="Labutti K."/>
            <person name="Zhao Z."/>
            <person name="Chiniquy J."/>
            <person name="Barry K."/>
            <person name="Brewer H.M."/>
            <person name="Purvine S.O."/>
            <person name="Wright A.T."/>
            <person name="Boxma B."/>
            <person name="Van Alen T."/>
            <person name="Hackstein J.H."/>
            <person name="Baker S.E."/>
            <person name="Grigoriev I.V."/>
            <person name="O'Malley M.A."/>
        </authorList>
    </citation>
    <scope>NUCLEOTIDE SEQUENCE [LARGE SCALE GENOMIC DNA]</scope>
    <source>
        <strain evidence="1 2">G1</strain>
    </source>
</reference>
<evidence type="ECO:0000313" key="1">
    <source>
        <dbReference type="EMBL" id="ORY38719.1"/>
    </source>
</evidence>
<gene>
    <name evidence="1" type="ORF">LY90DRAFT_510833</name>
</gene>
<dbReference type="OrthoDB" id="10625882at2759"/>
<dbReference type="EMBL" id="MCOG01000135">
    <property type="protein sequence ID" value="ORY38719.1"/>
    <property type="molecule type" value="Genomic_DNA"/>
</dbReference>
<dbReference type="AlphaFoldDB" id="A0A1Y2BVC7"/>
<dbReference type="Proteomes" id="UP000193920">
    <property type="component" value="Unassembled WGS sequence"/>
</dbReference>
<proteinExistence type="predicted"/>
<keyword evidence="2" id="KW-1185">Reference proteome</keyword>
<name>A0A1Y2BVC7_9FUNG</name>